<feature type="compositionally biased region" description="Pro residues" evidence="1">
    <location>
        <begin position="98"/>
        <end position="113"/>
    </location>
</feature>
<sequence>MPGQVTCPGIALSRGDPRRPVRNPGAPDRVRSLVHPRTRTILTSAGLALALALTGCATDTRNGDTVSAEQDPSATPPTATPPAVAPGGSSPAGRPTRSRPPLPTMGPPTGPPREPTDLRKKNLLAGRINRGGDGPCYGLITDDGKQYALHGPGLGTFGVGTVVRVTVGPANPAVDCGPGTPASIVKISTVG</sequence>
<dbReference type="EMBL" id="SHKK01000001">
    <property type="protein sequence ID" value="RZT82188.1"/>
    <property type="molecule type" value="Genomic_DNA"/>
</dbReference>
<protein>
    <submittedName>
        <fullName evidence="2">Uncharacterized protein</fullName>
    </submittedName>
</protein>
<evidence type="ECO:0000313" key="2">
    <source>
        <dbReference type="EMBL" id="RZT82188.1"/>
    </source>
</evidence>
<feature type="region of interest" description="Disordered" evidence="1">
    <location>
        <begin position="62"/>
        <end position="118"/>
    </location>
</feature>
<dbReference type="AlphaFoldDB" id="A0A4Q7UNP6"/>
<name>A0A4Q7UNP6_9ACTN</name>
<proteinExistence type="predicted"/>
<comment type="caution">
    <text evidence="2">The sequence shown here is derived from an EMBL/GenBank/DDBJ whole genome shotgun (WGS) entry which is preliminary data.</text>
</comment>
<gene>
    <name evidence="2" type="ORF">EV382_5489</name>
</gene>
<keyword evidence="3" id="KW-1185">Reference proteome</keyword>
<organism evidence="2 3">
    <name type="scientific">Micromonospora violae</name>
    <dbReference type="NCBI Taxonomy" id="1278207"/>
    <lineage>
        <taxon>Bacteria</taxon>
        <taxon>Bacillati</taxon>
        <taxon>Actinomycetota</taxon>
        <taxon>Actinomycetes</taxon>
        <taxon>Micromonosporales</taxon>
        <taxon>Micromonosporaceae</taxon>
        <taxon>Micromonospora</taxon>
    </lineage>
</organism>
<feature type="compositionally biased region" description="Pro residues" evidence="1">
    <location>
        <begin position="74"/>
        <end position="84"/>
    </location>
</feature>
<reference evidence="2 3" key="1">
    <citation type="submission" date="2019-02" db="EMBL/GenBank/DDBJ databases">
        <title>Sequencing the genomes of 1000 actinobacteria strains.</title>
        <authorList>
            <person name="Klenk H.-P."/>
        </authorList>
    </citation>
    <scope>NUCLEOTIDE SEQUENCE [LARGE SCALE GENOMIC DNA]</scope>
    <source>
        <strain evidence="2 3">DSM 45888</strain>
    </source>
</reference>
<dbReference type="Proteomes" id="UP000293781">
    <property type="component" value="Unassembled WGS sequence"/>
</dbReference>
<evidence type="ECO:0000313" key="3">
    <source>
        <dbReference type="Proteomes" id="UP000293781"/>
    </source>
</evidence>
<feature type="compositionally biased region" description="Low complexity" evidence="1">
    <location>
        <begin position="85"/>
        <end position="95"/>
    </location>
</feature>
<feature type="region of interest" description="Disordered" evidence="1">
    <location>
        <begin position="1"/>
        <end position="35"/>
    </location>
</feature>
<accession>A0A4Q7UNP6</accession>
<evidence type="ECO:0000256" key="1">
    <source>
        <dbReference type="SAM" id="MobiDB-lite"/>
    </source>
</evidence>